<dbReference type="Gene3D" id="2.30.29.240">
    <property type="match status" value="1"/>
</dbReference>
<proteinExistence type="predicted"/>
<keyword evidence="3" id="KW-1185">Reference proteome</keyword>
<organism evidence="2 3">
    <name type="scientific">Alligator mississippiensis</name>
    <name type="common">American alligator</name>
    <dbReference type="NCBI Taxonomy" id="8496"/>
    <lineage>
        <taxon>Eukaryota</taxon>
        <taxon>Metazoa</taxon>
        <taxon>Chordata</taxon>
        <taxon>Craniata</taxon>
        <taxon>Vertebrata</taxon>
        <taxon>Euteleostomi</taxon>
        <taxon>Archelosauria</taxon>
        <taxon>Archosauria</taxon>
        <taxon>Crocodylia</taxon>
        <taxon>Alligatoridae</taxon>
        <taxon>Alligatorinae</taxon>
        <taxon>Alligator</taxon>
    </lineage>
</organism>
<dbReference type="InterPro" id="IPR037862">
    <property type="entry name" value="PLC-beta_PH"/>
</dbReference>
<dbReference type="SUPFAM" id="SSF50729">
    <property type="entry name" value="PH domain-like"/>
    <property type="match status" value="1"/>
</dbReference>
<dbReference type="Pfam" id="PF17787">
    <property type="entry name" value="PH_14"/>
    <property type="match status" value="1"/>
</dbReference>
<dbReference type="AlphaFoldDB" id="A0A151MGW4"/>
<dbReference type="CDD" id="cd13361">
    <property type="entry name" value="PH_PLC_beta"/>
    <property type="match status" value="1"/>
</dbReference>
<dbReference type="EMBL" id="AKHW03006178">
    <property type="protein sequence ID" value="KYO23766.1"/>
    <property type="molecule type" value="Genomic_DNA"/>
</dbReference>
<dbReference type="FunFam" id="2.30.29.240:FF:000011">
    <property type="entry name" value="1-phosphatidylinositol 4,5-bisphosphate phosphodiesterase"/>
    <property type="match status" value="1"/>
</dbReference>
<dbReference type="Proteomes" id="UP000050525">
    <property type="component" value="Unassembled WGS sequence"/>
</dbReference>
<feature type="domain" description="PLC-beta PH" evidence="1">
    <location>
        <begin position="18"/>
        <end position="86"/>
    </location>
</feature>
<gene>
    <name evidence="2" type="ORF">Y1Q_0002376</name>
</gene>
<evidence type="ECO:0000313" key="2">
    <source>
        <dbReference type="EMBL" id="KYO23766.1"/>
    </source>
</evidence>
<evidence type="ECO:0000313" key="3">
    <source>
        <dbReference type="Proteomes" id="UP000050525"/>
    </source>
</evidence>
<comment type="caution">
    <text evidence="2">The sequence shown here is derived from an EMBL/GenBank/DDBJ whole genome shotgun (WGS) entry which is preliminary data.</text>
</comment>
<sequence length="99" mass="11120">MAGAQPGVHALQLQPVRVSDGLKKGTKFVKWDDDSTVVTPIILKTDPQGFFFYWTDQNKETELLDTSLVKDARCGKHARAPKGTDILLHFESRVEPLRI</sequence>
<evidence type="ECO:0000259" key="1">
    <source>
        <dbReference type="Pfam" id="PF17787"/>
    </source>
</evidence>
<name>A0A151MGW4_ALLMI</name>
<accession>A0A151MGW4</accession>
<protein>
    <recommendedName>
        <fullName evidence="1">PLC-beta PH domain-containing protein</fullName>
    </recommendedName>
</protein>
<reference evidence="2 3" key="1">
    <citation type="journal article" date="2012" name="Genome Biol.">
        <title>Sequencing three crocodilian genomes to illuminate the evolution of archosaurs and amniotes.</title>
        <authorList>
            <person name="St John J.A."/>
            <person name="Braun E.L."/>
            <person name="Isberg S.R."/>
            <person name="Miles L.G."/>
            <person name="Chong A.Y."/>
            <person name="Gongora J."/>
            <person name="Dalzell P."/>
            <person name="Moran C."/>
            <person name="Bed'hom B."/>
            <person name="Abzhanov A."/>
            <person name="Burgess S.C."/>
            <person name="Cooksey A.M."/>
            <person name="Castoe T.A."/>
            <person name="Crawford N.G."/>
            <person name="Densmore L.D."/>
            <person name="Drew J.C."/>
            <person name="Edwards S.V."/>
            <person name="Faircloth B.C."/>
            <person name="Fujita M.K."/>
            <person name="Greenwold M.J."/>
            <person name="Hoffmann F.G."/>
            <person name="Howard J.M."/>
            <person name="Iguchi T."/>
            <person name="Janes D.E."/>
            <person name="Khan S.Y."/>
            <person name="Kohno S."/>
            <person name="de Koning A.J."/>
            <person name="Lance S.L."/>
            <person name="McCarthy F.M."/>
            <person name="McCormack J.E."/>
            <person name="Merchant M.E."/>
            <person name="Peterson D.G."/>
            <person name="Pollock D.D."/>
            <person name="Pourmand N."/>
            <person name="Raney B.J."/>
            <person name="Roessler K.A."/>
            <person name="Sanford J.R."/>
            <person name="Sawyer R.H."/>
            <person name="Schmidt C.J."/>
            <person name="Triplett E.W."/>
            <person name="Tuberville T.D."/>
            <person name="Venegas-Anaya M."/>
            <person name="Howard J.T."/>
            <person name="Jarvis E.D."/>
            <person name="Guillette L.J.Jr."/>
            <person name="Glenn T.C."/>
            <person name="Green R.E."/>
            <person name="Ray D.A."/>
        </authorList>
    </citation>
    <scope>NUCLEOTIDE SEQUENCE [LARGE SCALE GENOMIC DNA]</scope>
    <source>
        <strain evidence="2">KSC_2009_1</strain>
    </source>
</reference>